<proteinExistence type="predicted"/>
<keyword evidence="2" id="KW-1185">Reference proteome</keyword>
<sequence>MAADAFPPMSPLPTSSFRKSGRKCCCLASLVTVLKRCRKMVNKRRRSSSSRQTSFKCCYDPLSYALNFDSEGQVSNYEDCRRFCAFKNRSFASPTTASETPALAIVSG</sequence>
<evidence type="ECO:0000313" key="2">
    <source>
        <dbReference type="Proteomes" id="UP001057402"/>
    </source>
</evidence>
<dbReference type="Proteomes" id="UP001057402">
    <property type="component" value="Chromosome 11"/>
</dbReference>
<comment type="caution">
    <text evidence="1">The sequence shown here is derived from an EMBL/GenBank/DDBJ whole genome shotgun (WGS) entry which is preliminary data.</text>
</comment>
<name>A0ACB9LL05_9MYRT</name>
<protein>
    <submittedName>
        <fullName evidence="1">Uncharacterized protein</fullName>
    </submittedName>
</protein>
<organism evidence="1 2">
    <name type="scientific">Melastoma candidum</name>
    <dbReference type="NCBI Taxonomy" id="119954"/>
    <lineage>
        <taxon>Eukaryota</taxon>
        <taxon>Viridiplantae</taxon>
        <taxon>Streptophyta</taxon>
        <taxon>Embryophyta</taxon>
        <taxon>Tracheophyta</taxon>
        <taxon>Spermatophyta</taxon>
        <taxon>Magnoliopsida</taxon>
        <taxon>eudicotyledons</taxon>
        <taxon>Gunneridae</taxon>
        <taxon>Pentapetalae</taxon>
        <taxon>rosids</taxon>
        <taxon>malvids</taxon>
        <taxon>Myrtales</taxon>
        <taxon>Melastomataceae</taxon>
        <taxon>Melastomatoideae</taxon>
        <taxon>Melastomateae</taxon>
        <taxon>Melastoma</taxon>
    </lineage>
</organism>
<gene>
    <name evidence="1" type="ORF">MLD38_036683</name>
</gene>
<reference evidence="2" key="1">
    <citation type="journal article" date="2023" name="Front. Plant Sci.">
        <title>Chromosomal-level genome assembly of Melastoma candidum provides insights into trichome evolution.</title>
        <authorList>
            <person name="Zhong Y."/>
            <person name="Wu W."/>
            <person name="Sun C."/>
            <person name="Zou P."/>
            <person name="Liu Y."/>
            <person name="Dai S."/>
            <person name="Zhou R."/>
        </authorList>
    </citation>
    <scope>NUCLEOTIDE SEQUENCE [LARGE SCALE GENOMIC DNA]</scope>
</reference>
<evidence type="ECO:0000313" key="1">
    <source>
        <dbReference type="EMBL" id="KAI4311819.1"/>
    </source>
</evidence>
<accession>A0ACB9LL05</accession>
<dbReference type="EMBL" id="CM042890">
    <property type="protein sequence ID" value="KAI4311819.1"/>
    <property type="molecule type" value="Genomic_DNA"/>
</dbReference>